<evidence type="ECO:0000256" key="7">
    <source>
        <dbReference type="ARBA" id="ARBA00022840"/>
    </source>
</evidence>
<dbReference type="InterPro" id="IPR029016">
    <property type="entry name" value="GAF-like_dom_sf"/>
</dbReference>
<evidence type="ECO:0000256" key="9">
    <source>
        <dbReference type="SAM" id="Coils"/>
    </source>
</evidence>
<dbReference type="PROSITE" id="PS50109">
    <property type="entry name" value="HIS_KIN"/>
    <property type="match status" value="1"/>
</dbReference>
<dbReference type="InterPro" id="IPR036890">
    <property type="entry name" value="HATPase_C_sf"/>
</dbReference>
<evidence type="ECO:0000313" key="11">
    <source>
        <dbReference type="EMBL" id="CUU01527.1"/>
    </source>
</evidence>
<gene>
    <name evidence="11" type="ORF">JGI1_00274</name>
</gene>
<feature type="coiled-coil region" evidence="9">
    <location>
        <begin position="23"/>
        <end position="50"/>
    </location>
</feature>
<keyword evidence="9" id="KW-0175">Coiled coil</keyword>
<evidence type="ECO:0000256" key="3">
    <source>
        <dbReference type="ARBA" id="ARBA00022553"/>
    </source>
</evidence>
<reference evidence="12" key="1">
    <citation type="submission" date="2015-11" db="EMBL/GenBank/DDBJ databases">
        <authorList>
            <person name="Varghese N."/>
        </authorList>
    </citation>
    <scope>NUCLEOTIDE SEQUENCE [LARGE SCALE GENOMIC DNA]</scope>
</reference>
<comment type="catalytic activity">
    <reaction evidence="1">
        <text>ATP + protein L-histidine = ADP + protein N-phospho-L-histidine.</text>
        <dbReference type="EC" id="2.7.13.3"/>
    </reaction>
</comment>
<keyword evidence="3" id="KW-0597">Phosphoprotein</keyword>
<dbReference type="AlphaFoldDB" id="A0A0S4MR93"/>
<name>A0A0S4MR93_9BACT</name>
<feature type="domain" description="Histidine kinase" evidence="10">
    <location>
        <begin position="239"/>
        <end position="445"/>
    </location>
</feature>
<keyword evidence="12" id="KW-1185">Reference proteome</keyword>
<dbReference type="Pfam" id="PF00512">
    <property type="entry name" value="HisKA"/>
    <property type="match status" value="1"/>
</dbReference>
<dbReference type="InterPro" id="IPR005467">
    <property type="entry name" value="His_kinase_dom"/>
</dbReference>
<organism evidence="11 12">
    <name type="scientific">Candidatus Thermokryptus mobilis</name>
    <dbReference type="NCBI Taxonomy" id="1643428"/>
    <lineage>
        <taxon>Bacteria</taxon>
        <taxon>Pseudomonadati</taxon>
        <taxon>Candidatus Kryptoniota</taxon>
        <taxon>Candidatus Thermokryptus</taxon>
    </lineage>
</organism>
<dbReference type="Pfam" id="PF13492">
    <property type="entry name" value="GAF_3"/>
    <property type="match status" value="1"/>
</dbReference>
<dbReference type="EC" id="2.7.13.3" evidence="2"/>
<dbReference type="RefSeq" id="WP_181180199.1">
    <property type="nucleotide sequence ID" value="NZ_FAOO01000002.1"/>
</dbReference>
<dbReference type="SMART" id="SM00065">
    <property type="entry name" value="GAF"/>
    <property type="match status" value="1"/>
</dbReference>
<protein>
    <recommendedName>
        <fullName evidence="2">histidine kinase</fullName>
        <ecNumber evidence="2">2.7.13.3</ecNumber>
    </recommendedName>
</protein>
<dbReference type="SUPFAM" id="SSF47384">
    <property type="entry name" value="Homodimeric domain of signal transducing histidine kinase"/>
    <property type="match status" value="1"/>
</dbReference>
<evidence type="ECO:0000256" key="4">
    <source>
        <dbReference type="ARBA" id="ARBA00022679"/>
    </source>
</evidence>
<evidence type="ECO:0000256" key="8">
    <source>
        <dbReference type="ARBA" id="ARBA00023012"/>
    </source>
</evidence>
<dbReference type="InterPro" id="IPR004358">
    <property type="entry name" value="Sig_transdc_His_kin-like_C"/>
</dbReference>
<evidence type="ECO:0000259" key="10">
    <source>
        <dbReference type="PROSITE" id="PS50109"/>
    </source>
</evidence>
<dbReference type="SUPFAM" id="SSF55781">
    <property type="entry name" value="GAF domain-like"/>
    <property type="match status" value="1"/>
</dbReference>
<keyword evidence="4" id="KW-0808">Transferase</keyword>
<keyword evidence="5" id="KW-0547">Nucleotide-binding</keyword>
<sequence length="449" mass="51473">MQKLNRKNTEIVEELLPQIEKFIESRETYIKALEKTIELLKREIEFKSKTTTDFKDSIDEILLIQRLATKISTSLNYEDIVTELIELTRQIIPVIDCNVYIYDDEKRKFTKLSSRGSEYLDEVMETYIEDGIIDYVLREKRSIVLPDINSFEERNFIVVPLILRNEGIGVYLVHTSKKQMEFTNQILLLLSILANQTAVAVENSRNYNALLKTTEELKLTQAQMIQAAKLAAVGELAGGIAHEINNPLQILLGHIQLIQLGRDLPKRIEIVKEQVEKISQIVRRLLNFSRKVPEDFKLEPVNINFAIQEMITFMSYQFKYNDIELTLKLDPALPLVYGNKIYLQQVFLNLMINAKDAMPEGGKLVIETKLENGNVIIKFSDTGVGIPDDIKDKIFEPFFTTKGAKGTGLGLSISRWIVRKHNGEIKVESQQDKGSTFIIILPLNPEQQI</sequence>
<dbReference type="CDD" id="cd00082">
    <property type="entry name" value="HisKA"/>
    <property type="match status" value="1"/>
</dbReference>
<proteinExistence type="predicted"/>
<evidence type="ECO:0000313" key="12">
    <source>
        <dbReference type="Proteomes" id="UP000320623"/>
    </source>
</evidence>
<accession>A0A0S4MR93</accession>
<dbReference type="Gene3D" id="3.30.450.40">
    <property type="match status" value="1"/>
</dbReference>
<dbReference type="Gene3D" id="3.30.565.10">
    <property type="entry name" value="Histidine kinase-like ATPase, C-terminal domain"/>
    <property type="match status" value="1"/>
</dbReference>
<dbReference type="InterPro" id="IPR003661">
    <property type="entry name" value="HisK_dim/P_dom"/>
</dbReference>
<dbReference type="SMART" id="SM00388">
    <property type="entry name" value="HisKA"/>
    <property type="match status" value="1"/>
</dbReference>
<evidence type="ECO:0000256" key="2">
    <source>
        <dbReference type="ARBA" id="ARBA00012438"/>
    </source>
</evidence>
<dbReference type="PRINTS" id="PR00344">
    <property type="entry name" value="BCTRLSENSOR"/>
</dbReference>
<dbReference type="GO" id="GO:0005524">
    <property type="term" value="F:ATP binding"/>
    <property type="evidence" value="ECO:0007669"/>
    <property type="project" value="UniProtKB-KW"/>
</dbReference>
<keyword evidence="8" id="KW-0902">Two-component regulatory system</keyword>
<evidence type="ECO:0000256" key="6">
    <source>
        <dbReference type="ARBA" id="ARBA00022777"/>
    </source>
</evidence>
<dbReference type="InterPro" id="IPR003018">
    <property type="entry name" value="GAF"/>
</dbReference>
<keyword evidence="7" id="KW-0067">ATP-binding</keyword>
<dbReference type="Pfam" id="PF02518">
    <property type="entry name" value="HATPase_c"/>
    <property type="match status" value="1"/>
</dbReference>
<dbReference type="SMART" id="SM00387">
    <property type="entry name" value="HATPase_c"/>
    <property type="match status" value="1"/>
</dbReference>
<dbReference type="EMBL" id="FAOO01000002">
    <property type="protein sequence ID" value="CUU01527.1"/>
    <property type="molecule type" value="Genomic_DNA"/>
</dbReference>
<dbReference type="PANTHER" id="PTHR43065">
    <property type="entry name" value="SENSOR HISTIDINE KINASE"/>
    <property type="match status" value="1"/>
</dbReference>
<dbReference type="PANTHER" id="PTHR43065:SF10">
    <property type="entry name" value="PEROXIDE STRESS-ACTIVATED HISTIDINE KINASE MAK3"/>
    <property type="match status" value="1"/>
</dbReference>
<dbReference type="Proteomes" id="UP000320623">
    <property type="component" value="Unassembled WGS sequence"/>
</dbReference>
<dbReference type="Gene3D" id="1.10.287.130">
    <property type="match status" value="1"/>
</dbReference>
<dbReference type="STRING" id="1643428.GCA_001442855_00261"/>
<evidence type="ECO:0000256" key="1">
    <source>
        <dbReference type="ARBA" id="ARBA00000085"/>
    </source>
</evidence>
<evidence type="ECO:0000256" key="5">
    <source>
        <dbReference type="ARBA" id="ARBA00022741"/>
    </source>
</evidence>
<keyword evidence="6 11" id="KW-0418">Kinase</keyword>
<dbReference type="InterPro" id="IPR003594">
    <property type="entry name" value="HATPase_dom"/>
</dbReference>
<dbReference type="GO" id="GO:0000155">
    <property type="term" value="F:phosphorelay sensor kinase activity"/>
    <property type="evidence" value="ECO:0007669"/>
    <property type="project" value="InterPro"/>
</dbReference>
<dbReference type="InterPro" id="IPR036097">
    <property type="entry name" value="HisK_dim/P_sf"/>
</dbReference>
<dbReference type="SUPFAM" id="SSF55874">
    <property type="entry name" value="ATPase domain of HSP90 chaperone/DNA topoisomerase II/histidine kinase"/>
    <property type="match status" value="1"/>
</dbReference>